<dbReference type="Gene3D" id="1.20.1310.20">
    <property type="entry name" value="Duffy-antigen binding domain"/>
    <property type="match status" value="2"/>
</dbReference>
<feature type="domain" description="Duffy-antigen binding" evidence="1">
    <location>
        <begin position="443"/>
        <end position="524"/>
    </location>
</feature>
<sequence length="525" mass="61475">SVLKDVCDINKEHTNVQDTPGYTYDEPCEGKDSGREMFKIENGWKSGTDINKKHAEDVFLPPRRQHFCTSNLEKIDDNFVTQNTKDHVNDTFLVDVLLAAKEEADYIKNNYKDTNDQEGKCRALRYSFADIGDIIRGRDIWDEETGMKKIREYLPTIFGTIKDKVPGKYDKDSPDYIKLREDWWEANRDQIWKVMTCPSTPPRGSNPPCSDKEPTPLVDYIPQRLRWMTEWAEWYCKIQKKAYEQLERKCGECRSGKCETEKNCKECKAKCKEYKEKITPWKQQWEKMSKKYKTLYEKAKQYSGDTSPSEVKDEKDVVAFLKKLHEKNCENNTIYATAAGYIHQEAKYIHCNIQTEFCKKKNGGTQVNEKYAFRTQPHDYDDACICNIRYSEKDVLKKPCDIVDEIFNTGDGINKIGSCESKKYESYPERKCDKQSQLVREDGIYMSPRRQELCVHYLRTFSDKTQKGLREAFIKSAAAETFLSWNYYKRKNGDAVNIELQAGIIPPEYLRSMFHTFGDYRDICL</sequence>
<reference evidence="2" key="1">
    <citation type="journal article" date="2013" name="Malar. J.">
        <title>Diversity of the var gene family of Indonesian Plasmodium falciparum isolates.</title>
        <authorList>
            <person name="Sulistyaningsih E."/>
            <person name="Fitri L.E."/>
            <person name="Loscher T."/>
            <person name="Berens-Riha N."/>
        </authorList>
    </citation>
    <scope>NUCLEOTIDE SEQUENCE</scope>
</reference>
<dbReference type="Pfam" id="PF05424">
    <property type="entry name" value="Duffy_binding"/>
    <property type="match status" value="2"/>
</dbReference>
<organism evidence="2">
    <name type="scientific">Plasmodium falciparum</name>
    <name type="common">malaria parasite P. falciparum</name>
    <dbReference type="NCBI Taxonomy" id="5833"/>
    <lineage>
        <taxon>Eukaryota</taxon>
        <taxon>Sar</taxon>
        <taxon>Alveolata</taxon>
        <taxon>Apicomplexa</taxon>
        <taxon>Aconoidasida</taxon>
        <taxon>Haemosporida</taxon>
        <taxon>Plasmodiidae</taxon>
        <taxon>Plasmodium</taxon>
        <taxon>Plasmodium (Laverania)</taxon>
    </lineage>
</organism>
<accession>M9VTT0</accession>
<dbReference type="GO" id="GO:0046789">
    <property type="term" value="F:host cell surface receptor binding"/>
    <property type="evidence" value="ECO:0007669"/>
    <property type="project" value="InterPro"/>
</dbReference>
<evidence type="ECO:0000259" key="1">
    <source>
        <dbReference type="Pfam" id="PF05424"/>
    </source>
</evidence>
<dbReference type="GO" id="GO:0016020">
    <property type="term" value="C:membrane"/>
    <property type="evidence" value="ECO:0007669"/>
    <property type="project" value="InterPro"/>
</dbReference>
<dbReference type="InterPro" id="IPR008602">
    <property type="entry name" value="Duffy-antigen-binding"/>
</dbReference>
<name>M9VTT0_PLAFA</name>
<feature type="non-terminal residue" evidence="2">
    <location>
        <position position="525"/>
    </location>
</feature>
<dbReference type="SUPFAM" id="SSF140924">
    <property type="entry name" value="Duffy binding domain-like"/>
    <property type="match status" value="2"/>
</dbReference>
<dbReference type="Gene3D" id="1.20.58.830">
    <property type="match status" value="1"/>
</dbReference>
<feature type="domain" description="Duffy-antigen binding" evidence="1">
    <location>
        <begin position="58"/>
        <end position="226"/>
    </location>
</feature>
<protein>
    <submittedName>
        <fullName evidence="2">Erythrocyte membrane protein 1</fullName>
    </submittedName>
</protein>
<dbReference type="EMBL" id="KC608965">
    <property type="protein sequence ID" value="AGJ83319.1"/>
    <property type="molecule type" value="Genomic_DNA"/>
</dbReference>
<feature type="non-terminal residue" evidence="2">
    <location>
        <position position="1"/>
    </location>
</feature>
<dbReference type="InterPro" id="IPR042202">
    <property type="entry name" value="Duffy-ag-bd_sf"/>
</dbReference>
<gene>
    <name evidence="2" type="primary">var</name>
</gene>
<dbReference type="AlphaFoldDB" id="M9VTT0"/>
<proteinExistence type="predicted"/>
<evidence type="ECO:0000313" key="2">
    <source>
        <dbReference type="EMBL" id="AGJ83319.1"/>
    </source>
</evidence>